<feature type="site" description="Important for substrate specificity" evidence="10">
    <location>
        <position position="12"/>
    </location>
</feature>
<dbReference type="SUPFAM" id="SSF53613">
    <property type="entry name" value="Ribokinase-like"/>
    <property type="match status" value="1"/>
</dbReference>
<feature type="binding site" evidence="10">
    <location>
        <position position="277"/>
    </location>
    <ligand>
        <name>ATP</name>
        <dbReference type="ChEBI" id="CHEBI:30616"/>
    </ligand>
</feature>
<evidence type="ECO:0000256" key="9">
    <source>
        <dbReference type="ARBA" id="ARBA00023277"/>
    </source>
</evidence>
<comment type="function">
    <text evidence="10">Catalyzes the ATP-dependent phosphorylation of 2-deoxy-D-ribose to 2-deoxy-D-ribose 5-phosphate (dRib-5P), allowing the use of deoxyribose as the sole carbon source.</text>
</comment>
<keyword evidence="9 10" id="KW-0119">Carbohydrate metabolism</keyword>
<dbReference type="RefSeq" id="WP_376923108.1">
    <property type="nucleotide sequence ID" value="NZ_JBHTOP010000024.1"/>
</dbReference>
<feature type="binding site" evidence="10">
    <location>
        <position position="140"/>
    </location>
    <ligand>
        <name>substrate</name>
    </ligand>
</feature>
<comment type="similarity">
    <text evidence="1">Belongs to the carbohydrate kinase pfkB family.</text>
</comment>
<keyword evidence="4 10" id="KW-0547">Nucleotide-binding</keyword>
<dbReference type="CDD" id="cd01174">
    <property type="entry name" value="ribokinase"/>
    <property type="match status" value="1"/>
</dbReference>
<comment type="subcellular location">
    <subcellularLocation>
        <location evidence="10">Cytoplasm</location>
    </subcellularLocation>
</comment>
<dbReference type="GO" id="GO:0004747">
    <property type="term" value="F:ribokinase activity"/>
    <property type="evidence" value="ECO:0007669"/>
    <property type="project" value="UniProtKB-EC"/>
</dbReference>
<evidence type="ECO:0000256" key="1">
    <source>
        <dbReference type="ARBA" id="ARBA00005380"/>
    </source>
</evidence>
<feature type="binding site" evidence="10">
    <location>
        <position position="249"/>
    </location>
    <ligand>
        <name>K(+)</name>
        <dbReference type="ChEBI" id="CHEBI:29103"/>
    </ligand>
</feature>
<dbReference type="PROSITE" id="PS00584">
    <property type="entry name" value="PFKB_KINASES_2"/>
    <property type="match status" value="1"/>
</dbReference>
<feature type="binding site" evidence="10">
    <location>
        <position position="286"/>
    </location>
    <ligand>
        <name>K(+)</name>
        <dbReference type="ChEBI" id="CHEBI:29103"/>
    </ligand>
</feature>
<feature type="domain" description="Carbohydrate kinase PfkB" evidence="11">
    <location>
        <begin position="3"/>
        <end position="295"/>
    </location>
</feature>
<keyword evidence="3 10" id="KW-0479">Metal-binding</keyword>
<dbReference type="HAMAP" id="MF_01987">
    <property type="entry name" value="Ribokinase"/>
    <property type="match status" value="1"/>
</dbReference>
<organism evidence="12 13">
    <name type="scientific">Agrilactobacillus yilanensis</name>
    <dbReference type="NCBI Taxonomy" id="2485997"/>
    <lineage>
        <taxon>Bacteria</taxon>
        <taxon>Bacillati</taxon>
        <taxon>Bacillota</taxon>
        <taxon>Bacilli</taxon>
        <taxon>Lactobacillales</taxon>
        <taxon>Lactobacillaceae</taxon>
        <taxon>Agrilactobacillus</taxon>
    </lineage>
</organism>
<protein>
    <recommendedName>
        <fullName evidence="10">Deoxyribokinase</fullName>
        <shortName evidence="10">dRK</shortName>
        <ecNumber evidence="10">2.7.1.229</ecNumber>
    </recommendedName>
    <alternativeName>
        <fullName evidence="10">ATP:2-deoxy-D-ribose 5-phosphotransferase</fullName>
    </alternativeName>
</protein>
<feature type="binding site" evidence="10">
    <location>
        <position position="247"/>
    </location>
    <ligand>
        <name>K(+)</name>
        <dbReference type="ChEBI" id="CHEBI:29103"/>
    </ligand>
</feature>
<keyword evidence="8 10" id="KW-0630">Potassium</keyword>
<evidence type="ECO:0000256" key="8">
    <source>
        <dbReference type="ARBA" id="ARBA00022958"/>
    </source>
</evidence>
<keyword evidence="7 10" id="KW-0460">Magnesium</keyword>
<keyword evidence="13" id="KW-1185">Reference proteome</keyword>
<gene>
    <name evidence="12" type="primary">rbsK</name>
    <name evidence="10" type="synonym">deoK</name>
    <name evidence="12" type="ORF">ACFQ5M_09540</name>
</gene>
<dbReference type="InterPro" id="IPR029056">
    <property type="entry name" value="Ribokinase-like"/>
</dbReference>
<dbReference type="PANTHER" id="PTHR10584:SF166">
    <property type="entry name" value="RIBOKINASE"/>
    <property type="match status" value="1"/>
</dbReference>
<comment type="catalytic activity">
    <reaction evidence="10">
        <text>2-deoxy-D-ribose + ATP = 2-deoxy-D-ribose 5-phosphate + ADP + H(+)</text>
        <dbReference type="Rhea" id="RHEA:30871"/>
        <dbReference type="ChEBI" id="CHEBI:15378"/>
        <dbReference type="ChEBI" id="CHEBI:30616"/>
        <dbReference type="ChEBI" id="CHEBI:62877"/>
        <dbReference type="ChEBI" id="CHEBI:90761"/>
        <dbReference type="ChEBI" id="CHEBI:456216"/>
        <dbReference type="EC" id="2.7.1.229"/>
    </reaction>
</comment>
<keyword evidence="10" id="KW-0963">Cytoplasm</keyword>
<evidence type="ECO:0000256" key="10">
    <source>
        <dbReference type="HAMAP-Rule" id="MF_01987"/>
    </source>
</evidence>
<evidence type="ECO:0000259" key="11">
    <source>
        <dbReference type="Pfam" id="PF00294"/>
    </source>
</evidence>
<dbReference type="Gene3D" id="3.40.1190.20">
    <property type="match status" value="1"/>
</dbReference>
<evidence type="ECO:0000313" key="13">
    <source>
        <dbReference type="Proteomes" id="UP001597267"/>
    </source>
</evidence>
<dbReference type="Proteomes" id="UP001597267">
    <property type="component" value="Unassembled WGS sequence"/>
</dbReference>
<evidence type="ECO:0000256" key="6">
    <source>
        <dbReference type="ARBA" id="ARBA00022840"/>
    </source>
</evidence>
<feature type="binding site" evidence="10">
    <location>
        <begin position="252"/>
        <end position="253"/>
    </location>
    <ligand>
        <name>ATP</name>
        <dbReference type="ChEBI" id="CHEBI:30616"/>
    </ligand>
</feature>
<comment type="similarity">
    <text evidence="10">Belongs to the carbohydrate kinase PfkB family. Deoxyribokinase subfamily.</text>
</comment>
<feature type="binding site" evidence="10">
    <location>
        <begin position="12"/>
        <end position="14"/>
    </location>
    <ligand>
        <name>substrate</name>
    </ligand>
</feature>
<dbReference type="PRINTS" id="PR00990">
    <property type="entry name" value="RIBOKINASE"/>
</dbReference>
<evidence type="ECO:0000256" key="5">
    <source>
        <dbReference type="ARBA" id="ARBA00022777"/>
    </source>
</evidence>
<dbReference type="NCBIfam" id="TIGR02152">
    <property type="entry name" value="D_ribokin_bact"/>
    <property type="match status" value="1"/>
</dbReference>
<feature type="binding site" evidence="10">
    <location>
        <begin position="40"/>
        <end position="44"/>
    </location>
    <ligand>
        <name>substrate</name>
    </ligand>
</feature>
<feature type="binding site" evidence="10">
    <location>
        <position position="283"/>
    </location>
    <ligand>
        <name>K(+)</name>
        <dbReference type="ChEBI" id="CHEBI:29103"/>
    </ligand>
</feature>
<evidence type="ECO:0000256" key="4">
    <source>
        <dbReference type="ARBA" id="ARBA00022741"/>
    </source>
</evidence>
<feature type="binding site" evidence="10">
    <location>
        <position position="253"/>
    </location>
    <ligand>
        <name>substrate</name>
    </ligand>
</feature>
<name>A0ABW4J9H1_9LACO</name>
<feature type="active site" description="Proton acceptor" evidence="10">
    <location>
        <position position="253"/>
    </location>
</feature>
<accession>A0ABW4J9H1</accession>
<evidence type="ECO:0000313" key="12">
    <source>
        <dbReference type="EMBL" id="MFD1672339.1"/>
    </source>
</evidence>
<comment type="subunit">
    <text evidence="10">Homodimer.</text>
</comment>
<keyword evidence="2 10" id="KW-0808">Transferase</keyword>
<dbReference type="Pfam" id="PF00294">
    <property type="entry name" value="PfkB"/>
    <property type="match status" value="1"/>
</dbReference>
<dbReference type="InterPro" id="IPR002139">
    <property type="entry name" value="Ribo/fructo_kinase"/>
</dbReference>
<dbReference type="EMBL" id="JBHTOP010000024">
    <property type="protein sequence ID" value="MFD1672339.1"/>
    <property type="molecule type" value="Genomic_DNA"/>
</dbReference>
<comment type="cofactor">
    <cofactor evidence="10">
        <name>Mg(2+)</name>
        <dbReference type="ChEBI" id="CHEBI:18420"/>
    </cofactor>
</comment>
<feature type="binding site" evidence="10">
    <location>
        <position position="288"/>
    </location>
    <ligand>
        <name>K(+)</name>
        <dbReference type="ChEBI" id="CHEBI:29103"/>
    </ligand>
</feature>
<comment type="caution">
    <text evidence="12">The sequence shown here is derived from an EMBL/GenBank/DDBJ whole genome shotgun (WGS) entry which is preliminary data.</text>
</comment>
<dbReference type="EC" id="2.7.1.229" evidence="10"/>
<proteinExistence type="inferred from homology"/>
<evidence type="ECO:0000256" key="7">
    <source>
        <dbReference type="ARBA" id="ARBA00022842"/>
    </source>
</evidence>
<keyword evidence="5 10" id="KW-0418">Kinase</keyword>
<dbReference type="PANTHER" id="PTHR10584">
    <property type="entry name" value="SUGAR KINASE"/>
    <property type="match status" value="1"/>
</dbReference>
<dbReference type="InterPro" id="IPR002173">
    <property type="entry name" value="Carboh/pur_kinase_PfkB_CS"/>
</dbReference>
<feature type="binding site" evidence="10">
    <location>
        <begin position="221"/>
        <end position="226"/>
    </location>
    <ligand>
        <name>ATP</name>
        <dbReference type="ChEBI" id="CHEBI:30616"/>
    </ligand>
</feature>
<reference evidence="13" key="1">
    <citation type="journal article" date="2019" name="Int. J. Syst. Evol. Microbiol.">
        <title>The Global Catalogue of Microorganisms (GCM) 10K type strain sequencing project: providing services to taxonomists for standard genome sequencing and annotation.</title>
        <authorList>
            <consortium name="The Broad Institute Genomics Platform"/>
            <consortium name="The Broad Institute Genome Sequencing Center for Infectious Disease"/>
            <person name="Wu L."/>
            <person name="Ma J."/>
        </authorList>
    </citation>
    <scope>NUCLEOTIDE SEQUENCE [LARGE SCALE GENOMIC DNA]</scope>
    <source>
        <strain evidence="13">CCM 8896</strain>
    </source>
</reference>
<evidence type="ECO:0000256" key="2">
    <source>
        <dbReference type="ARBA" id="ARBA00022679"/>
    </source>
</evidence>
<dbReference type="InterPro" id="IPR011611">
    <property type="entry name" value="PfkB_dom"/>
</dbReference>
<keyword evidence="6 10" id="KW-0067">ATP-binding</keyword>
<feature type="binding site" evidence="10">
    <location>
        <position position="185"/>
    </location>
    <ligand>
        <name>ATP</name>
        <dbReference type="ChEBI" id="CHEBI:30616"/>
    </ligand>
</feature>
<evidence type="ECO:0000256" key="3">
    <source>
        <dbReference type="ARBA" id="ARBA00022723"/>
    </source>
</evidence>
<feature type="binding site" evidence="10">
    <location>
        <position position="292"/>
    </location>
    <ligand>
        <name>K(+)</name>
        <dbReference type="ChEBI" id="CHEBI:29103"/>
    </ligand>
</feature>
<dbReference type="InterPro" id="IPR011877">
    <property type="entry name" value="Ribokinase"/>
</dbReference>
<sequence length="308" mass="33145">MKSDIVVIGSNMIDLITYVDRMPVEGETIEAPEFEMGFGGKGANQAVAASRLGSAVSMISMVGQDAFGQQQLANFKENNIDITGVGVGTKNSGAAPIFVDKSSDNRILIIKGANNELTPAVLDQHLDIIKGAKLIVLQQEIPLETNYHAIDLANEFNIPVLLNPAPANDDLDLDHVTKVDFFTPNETELATLTELPTGNLAEIKIAAKKLVAMGVKNVIVTLGSKGVLWVSDKTDQIIDSIKVKAVDTTGAGDSFIGAFAHFYTDDEDIPTALHNANRYAAITVTKRGTQKSYPTLENFKKEIETIES</sequence>